<gene>
    <name evidence="1" type="ORF">BOLC4T24055H</name>
</gene>
<dbReference type="EMBL" id="LR031873">
    <property type="protein sequence ID" value="VDD08526.1"/>
    <property type="molecule type" value="Genomic_DNA"/>
</dbReference>
<evidence type="ECO:0000313" key="1">
    <source>
        <dbReference type="EMBL" id="VDD08526.1"/>
    </source>
</evidence>
<protein>
    <submittedName>
        <fullName evidence="1">Uncharacterized protein</fullName>
    </submittedName>
</protein>
<organism evidence="1">
    <name type="scientific">Brassica oleracea</name>
    <name type="common">Wild cabbage</name>
    <dbReference type="NCBI Taxonomy" id="3712"/>
    <lineage>
        <taxon>Eukaryota</taxon>
        <taxon>Viridiplantae</taxon>
        <taxon>Streptophyta</taxon>
        <taxon>Embryophyta</taxon>
        <taxon>Tracheophyta</taxon>
        <taxon>Spermatophyta</taxon>
        <taxon>Magnoliopsida</taxon>
        <taxon>eudicotyledons</taxon>
        <taxon>Gunneridae</taxon>
        <taxon>Pentapetalae</taxon>
        <taxon>rosids</taxon>
        <taxon>malvids</taxon>
        <taxon>Brassicales</taxon>
        <taxon>Brassicaceae</taxon>
        <taxon>Brassiceae</taxon>
        <taxon>Brassica</taxon>
    </lineage>
</organism>
<accession>A0A3P6C062</accession>
<proteinExistence type="predicted"/>
<dbReference type="AlphaFoldDB" id="A0A3P6C062"/>
<reference evidence="1" key="1">
    <citation type="submission" date="2018-11" db="EMBL/GenBank/DDBJ databases">
        <authorList>
            <consortium name="Genoscope - CEA"/>
            <person name="William W."/>
        </authorList>
    </citation>
    <scope>NUCLEOTIDE SEQUENCE</scope>
</reference>
<sequence length="69" mass="8025">MAKPCRNVTGTATNSHHEREAILPSEKERVELCRYIVIWNFYLRFMVVSLGLISTDRICKQSTSSAFYR</sequence>
<name>A0A3P6C062_BRAOL</name>